<evidence type="ECO:0000256" key="5">
    <source>
        <dbReference type="ARBA" id="ARBA00023027"/>
    </source>
</evidence>
<keyword evidence="9" id="KW-1185">Reference proteome</keyword>
<evidence type="ECO:0000256" key="2">
    <source>
        <dbReference type="ARBA" id="ARBA00001946"/>
    </source>
</evidence>
<dbReference type="OrthoDB" id="9806254at2"/>
<dbReference type="SMART" id="SM01329">
    <property type="entry name" value="Iso_dh"/>
    <property type="match status" value="1"/>
</dbReference>
<accession>D0LNY3</accession>
<evidence type="ECO:0000313" key="9">
    <source>
        <dbReference type="Proteomes" id="UP000001880"/>
    </source>
</evidence>
<evidence type="ECO:0000259" key="7">
    <source>
        <dbReference type="SMART" id="SM01329"/>
    </source>
</evidence>
<dbReference type="STRING" id="502025.Hoch_6339"/>
<comment type="cofactor">
    <cofactor evidence="1">
        <name>Mn(2+)</name>
        <dbReference type="ChEBI" id="CHEBI:29035"/>
    </cofactor>
</comment>
<dbReference type="PANTHER" id="PTHR43275">
    <property type="entry name" value="D-MALATE DEHYDROGENASE [DECARBOXYLATING]"/>
    <property type="match status" value="1"/>
</dbReference>
<dbReference type="InterPro" id="IPR050501">
    <property type="entry name" value="ICDH/IPMDH"/>
</dbReference>
<dbReference type="GO" id="GO:0051287">
    <property type="term" value="F:NAD binding"/>
    <property type="evidence" value="ECO:0007669"/>
    <property type="project" value="InterPro"/>
</dbReference>
<dbReference type="GO" id="GO:0003862">
    <property type="term" value="F:3-isopropylmalate dehydrogenase activity"/>
    <property type="evidence" value="ECO:0007669"/>
    <property type="project" value="UniProtKB-EC"/>
</dbReference>
<comment type="cofactor">
    <cofactor evidence="2">
        <name>Mg(2+)</name>
        <dbReference type="ChEBI" id="CHEBI:18420"/>
    </cofactor>
</comment>
<keyword evidence="5" id="KW-0520">NAD</keyword>
<dbReference type="eggNOG" id="COG0473">
    <property type="taxonomic scope" value="Bacteria"/>
</dbReference>
<evidence type="ECO:0000256" key="4">
    <source>
        <dbReference type="ARBA" id="ARBA00023002"/>
    </source>
</evidence>
<reference evidence="8 9" key="1">
    <citation type="journal article" date="2010" name="Stand. Genomic Sci.">
        <title>Complete genome sequence of Haliangium ochraceum type strain (SMP-2).</title>
        <authorList>
            <consortium name="US DOE Joint Genome Institute (JGI-PGF)"/>
            <person name="Ivanova N."/>
            <person name="Daum C."/>
            <person name="Lang E."/>
            <person name="Abt B."/>
            <person name="Kopitz M."/>
            <person name="Saunders E."/>
            <person name="Lapidus A."/>
            <person name="Lucas S."/>
            <person name="Glavina Del Rio T."/>
            <person name="Nolan M."/>
            <person name="Tice H."/>
            <person name="Copeland A."/>
            <person name="Cheng J.F."/>
            <person name="Chen F."/>
            <person name="Bruce D."/>
            <person name="Goodwin L."/>
            <person name="Pitluck S."/>
            <person name="Mavromatis K."/>
            <person name="Pati A."/>
            <person name="Mikhailova N."/>
            <person name="Chen A."/>
            <person name="Palaniappan K."/>
            <person name="Land M."/>
            <person name="Hauser L."/>
            <person name="Chang Y.J."/>
            <person name="Jeffries C.D."/>
            <person name="Detter J.C."/>
            <person name="Brettin T."/>
            <person name="Rohde M."/>
            <person name="Goker M."/>
            <person name="Bristow J."/>
            <person name="Markowitz V."/>
            <person name="Eisen J.A."/>
            <person name="Hugenholtz P."/>
            <person name="Kyrpides N.C."/>
            <person name="Klenk H.P."/>
        </authorList>
    </citation>
    <scope>NUCLEOTIDE SEQUENCE [LARGE SCALE GENOMIC DNA]</scope>
    <source>
        <strain evidence="9">DSM 14365 / CIP 107738 / JCM 11303 / AJ 13395 / SMP-2</strain>
    </source>
</reference>
<dbReference type="RefSeq" id="WP_012831401.1">
    <property type="nucleotide sequence ID" value="NC_013440.1"/>
</dbReference>
<dbReference type="PROSITE" id="PS00470">
    <property type="entry name" value="IDH_IMDH"/>
    <property type="match status" value="1"/>
</dbReference>
<dbReference type="PANTHER" id="PTHR43275:SF1">
    <property type="entry name" value="D-MALATE DEHYDROGENASE [DECARBOXYLATING]"/>
    <property type="match status" value="1"/>
</dbReference>
<dbReference type="EMBL" id="CP001804">
    <property type="protein sequence ID" value="ACY18809.1"/>
    <property type="molecule type" value="Genomic_DNA"/>
</dbReference>
<keyword evidence="6" id="KW-0464">Manganese</keyword>
<dbReference type="Gene3D" id="3.40.718.10">
    <property type="entry name" value="Isopropylmalate Dehydrogenase"/>
    <property type="match status" value="1"/>
</dbReference>
<protein>
    <submittedName>
        <fullName evidence="8">3-isopropylmalate dehydrogenase</fullName>
        <ecNumber evidence="8">1.1.1.85</ecNumber>
    </submittedName>
</protein>
<dbReference type="HOGENOM" id="CLU_031953_0_1_7"/>
<keyword evidence="3" id="KW-0479">Metal-binding</keyword>
<dbReference type="InterPro" id="IPR019818">
    <property type="entry name" value="IsoCit/isopropylmalate_DH_CS"/>
</dbReference>
<keyword evidence="4 8" id="KW-0560">Oxidoreductase</keyword>
<evidence type="ECO:0000313" key="8">
    <source>
        <dbReference type="EMBL" id="ACY18809.1"/>
    </source>
</evidence>
<name>D0LNY3_HALO1</name>
<proteinExistence type="predicted"/>
<dbReference type="Proteomes" id="UP000001880">
    <property type="component" value="Chromosome"/>
</dbReference>
<dbReference type="EC" id="1.1.1.85" evidence="8"/>
<evidence type="ECO:0000256" key="1">
    <source>
        <dbReference type="ARBA" id="ARBA00001936"/>
    </source>
</evidence>
<dbReference type="GO" id="GO:0000287">
    <property type="term" value="F:magnesium ion binding"/>
    <property type="evidence" value="ECO:0007669"/>
    <property type="project" value="InterPro"/>
</dbReference>
<dbReference type="SUPFAM" id="SSF53659">
    <property type="entry name" value="Isocitrate/Isopropylmalate dehydrogenase-like"/>
    <property type="match status" value="1"/>
</dbReference>
<dbReference type="InterPro" id="IPR024084">
    <property type="entry name" value="IsoPropMal-DH-like_dom"/>
</dbReference>
<sequence length="400" mass="42553">MSTRAAKDSYQVVLLPGDGIGPEVMAQARDLLEAVAEPSGVRFELDEIPCGGRFYLEHGARDWPEDAEARCRGADVILLGAVGWPSPDGPGPVMMGNGNMAGHSAVIGNRVDLDLYANVRPVKLLPGVAHRISGTRQQVWRPEHVDMVILRENTEGLYAGMGGQLRVGGSASVATDTRLITRRGCERIIRRAFELCEQRGRGAPGDGVKRVTGIVKHNVLEGCKLFAEVFAEVASEYPDIANELAIVDAFTQWLVTQPEHYDVCVTTNLFGDIVTDLASVLQGGMGMAVGCNVGDEHAMFEPIHGSAPPLAGKDEANPMAMLLATGEALAWLGQRHDDPRLRAIAHAVERAVATVAERGAPLTVDLVGAEQAASLSAVAAAVREHTLRLLGEAAPATENT</sequence>
<feature type="domain" description="Isopropylmalate dehydrogenase-like" evidence="7">
    <location>
        <begin position="11"/>
        <end position="382"/>
    </location>
</feature>
<organism evidence="8 9">
    <name type="scientific">Haliangium ochraceum (strain DSM 14365 / JCM 11303 / SMP-2)</name>
    <dbReference type="NCBI Taxonomy" id="502025"/>
    <lineage>
        <taxon>Bacteria</taxon>
        <taxon>Pseudomonadati</taxon>
        <taxon>Myxococcota</taxon>
        <taxon>Polyangia</taxon>
        <taxon>Haliangiales</taxon>
        <taxon>Kofleriaceae</taxon>
        <taxon>Haliangium</taxon>
    </lineage>
</organism>
<dbReference type="Pfam" id="PF00180">
    <property type="entry name" value="Iso_dh"/>
    <property type="match status" value="1"/>
</dbReference>
<dbReference type="KEGG" id="hoh:Hoch_6339"/>
<evidence type="ECO:0000256" key="6">
    <source>
        <dbReference type="ARBA" id="ARBA00023211"/>
    </source>
</evidence>
<dbReference type="AlphaFoldDB" id="D0LNY3"/>
<gene>
    <name evidence="8" type="ordered locus">Hoch_6339</name>
</gene>
<evidence type="ECO:0000256" key="3">
    <source>
        <dbReference type="ARBA" id="ARBA00022723"/>
    </source>
</evidence>